<protein>
    <submittedName>
        <fullName evidence="3">Uncharacterized protein</fullName>
    </submittedName>
</protein>
<dbReference type="AlphaFoldDB" id="A0A8E0R1J3"/>
<feature type="region of interest" description="Disordered" evidence="1">
    <location>
        <begin position="1"/>
        <end position="50"/>
    </location>
</feature>
<feature type="compositionally biased region" description="Basic and acidic residues" evidence="1">
    <location>
        <begin position="1"/>
        <end position="19"/>
    </location>
</feature>
<name>A0A8E0R1J3_9EURO</name>
<dbReference type="OrthoDB" id="4526540at2759"/>
<reference evidence="3" key="1">
    <citation type="journal article" date="2015" name="Genome Announc.">
        <title>Draft Genome Sequence of the Pathogenic Filamentous Fungus Aspergillus udagawae Strain IFM 46973T.</title>
        <authorList>
            <person name="Kusuya Y."/>
            <person name="Takahashi-Nakaguchi A."/>
            <person name="Takahashi H."/>
            <person name="Yaguchi T."/>
        </authorList>
    </citation>
    <scope>NUCLEOTIDE SEQUENCE</scope>
    <source>
        <strain evidence="3">IFM 46973</strain>
    </source>
</reference>
<evidence type="ECO:0000313" key="5">
    <source>
        <dbReference type="Proteomes" id="UP000465221"/>
    </source>
</evidence>
<proteinExistence type="predicted"/>
<dbReference type="RefSeq" id="XP_043151713.1">
    <property type="nucleotide sequence ID" value="XM_043295778.1"/>
</dbReference>
<evidence type="ECO:0000313" key="2">
    <source>
        <dbReference type="EMBL" id="GFF56019.1"/>
    </source>
</evidence>
<dbReference type="Proteomes" id="UP000465221">
    <property type="component" value="Unassembled WGS sequence"/>
</dbReference>
<comment type="caution">
    <text evidence="3">The sequence shown here is derived from an EMBL/GenBank/DDBJ whole genome shotgun (WGS) entry which is preliminary data.</text>
</comment>
<dbReference type="Proteomes" id="UP000036893">
    <property type="component" value="Unassembled WGS sequence"/>
</dbReference>
<evidence type="ECO:0000313" key="4">
    <source>
        <dbReference type="Proteomes" id="UP000036893"/>
    </source>
</evidence>
<dbReference type="GeneID" id="66998424"/>
<sequence>MPQDTQKSEHQEPFLERILDRHHHKHANESKDDNKDQGSHENRLHDVLKKDEGGFKEYLKEDEQLEQEGQTYGGLM</sequence>
<dbReference type="EMBL" id="BLKC01000131">
    <property type="protein sequence ID" value="GFF56019.1"/>
    <property type="molecule type" value="Genomic_DNA"/>
</dbReference>
<feature type="compositionally biased region" description="Basic and acidic residues" evidence="1">
    <location>
        <begin position="27"/>
        <end position="50"/>
    </location>
</feature>
<gene>
    <name evidence="3" type="ORF">Aud_010947</name>
    <name evidence="2" type="ORF">IFM46972_10408</name>
</gene>
<organism evidence="3 4">
    <name type="scientific">Aspergillus udagawae</name>
    <dbReference type="NCBI Taxonomy" id="91492"/>
    <lineage>
        <taxon>Eukaryota</taxon>
        <taxon>Fungi</taxon>
        <taxon>Dikarya</taxon>
        <taxon>Ascomycota</taxon>
        <taxon>Pezizomycotina</taxon>
        <taxon>Eurotiomycetes</taxon>
        <taxon>Eurotiomycetidae</taxon>
        <taxon>Eurotiales</taxon>
        <taxon>Aspergillaceae</taxon>
        <taxon>Aspergillus</taxon>
        <taxon>Aspergillus subgen. Fumigati</taxon>
    </lineage>
</organism>
<accession>A0A8E0R1J3</accession>
<reference evidence="3" key="3">
    <citation type="submission" date="2021-01" db="EMBL/GenBank/DDBJ databases">
        <title>Pan-genome distribution and transcriptional activeness of fungal secondary metabolism genes in Aspergillus section Fumigati.</title>
        <authorList>
            <person name="Takahashi H."/>
            <person name="Umemura M."/>
            <person name="Ninomiya A."/>
            <person name="Kusuya Y."/>
            <person name="Urayama S."/>
            <person name="Shimizu M."/>
            <person name="Watanabe A."/>
            <person name="Kamei K."/>
            <person name="Yaguchi T."/>
            <person name="Hagiwara D."/>
        </authorList>
    </citation>
    <scope>NUCLEOTIDE SEQUENCE</scope>
    <source>
        <strain evidence="3">IFM 46973</strain>
    </source>
</reference>
<evidence type="ECO:0000256" key="1">
    <source>
        <dbReference type="SAM" id="MobiDB-lite"/>
    </source>
</evidence>
<evidence type="ECO:0000313" key="3">
    <source>
        <dbReference type="EMBL" id="GIC94447.1"/>
    </source>
</evidence>
<reference evidence="2 5" key="2">
    <citation type="submission" date="2020-01" db="EMBL/GenBank/DDBJ databases">
        <title>Draft genome sequence of Aspergillus udagawae IFM 46972.</title>
        <authorList>
            <person name="Takahashi H."/>
            <person name="Yaguchi T."/>
        </authorList>
    </citation>
    <scope>NUCLEOTIDE SEQUENCE [LARGE SCALE GENOMIC DNA]</scope>
    <source>
        <strain evidence="2 5">IFM 46972</strain>
    </source>
</reference>
<dbReference type="EMBL" id="BBXM02000009">
    <property type="protein sequence ID" value="GIC94447.1"/>
    <property type="molecule type" value="Genomic_DNA"/>
</dbReference>